<keyword evidence="3 6" id="KW-0812">Transmembrane</keyword>
<accession>A0ABX1KE92</accession>
<dbReference type="InterPro" id="IPR027379">
    <property type="entry name" value="CLS_N"/>
</dbReference>
<reference evidence="8 9" key="1">
    <citation type="submission" date="2020-04" db="EMBL/GenBank/DDBJ databases">
        <title>CFH 90308 Microbacterium sp.</title>
        <authorList>
            <person name="Nie G."/>
            <person name="Ming H."/>
            <person name="Xia T."/>
        </authorList>
    </citation>
    <scope>NUCLEOTIDE SEQUENCE [LARGE SCALE GENOMIC DNA]</scope>
    <source>
        <strain evidence="8 9">CFH 90308</strain>
    </source>
</reference>
<evidence type="ECO:0000256" key="3">
    <source>
        <dbReference type="ARBA" id="ARBA00022692"/>
    </source>
</evidence>
<comment type="subcellular location">
    <subcellularLocation>
        <location evidence="1">Cell membrane</location>
        <topology evidence="1">Multi-pass membrane protein</topology>
    </subcellularLocation>
</comment>
<sequence length="130" mass="14661">MSFFGELFWFLLWSFYFIAYLYVVIVIITDLFRDHALNGWFKALWIIALVFVPFLTALIYIIARGKGMAQRAQFYRRGVVPESDDYRPAASASPADDIAKAKALLDAGTISQGEFDALKSKALGNQYFGA</sequence>
<dbReference type="Proteomes" id="UP001429745">
    <property type="component" value="Unassembled WGS sequence"/>
</dbReference>
<gene>
    <name evidence="8" type="ORF">HF576_16070</name>
</gene>
<organism evidence="8 9">
    <name type="scientific">Microbacterium salsuginis</name>
    <dbReference type="NCBI Taxonomy" id="2722803"/>
    <lineage>
        <taxon>Bacteria</taxon>
        <taxon>Bacillati</taxon>
        <taxon>Actinomycetota</taxon>
        <taxon>Actinomycetes</taxon>
        <taxon>Micrococcales</taxon>
        <taxon>Microbacteriaceae</taxon>
        <taxon>Microbacterium</taxon>
    </lineage>
</organism>
<name>A0ABX1KE92_9MICO</name>
<keyword evidence="9" id="KW-1185">Reference proteome</keyword>
<dbReference type="EMBL" id="JABACI010000005">
    <property type="protein sequence ID" value="NLP85364.1"/>
    <property type="molecule type" value="Genomic_DNA"/>
</dbReference>
<evidence type="ECO:0000313" key="9">
    <source>
        <dbReference type="Proteomes" id="UP001429745"/>
    </source>
</evidence>
<keyword evidence="4 6" id="KW-1133">Transmembrane helix</keyword>
<keyword evidence="5 6" id="KW-0472">Membrane</keyword>
<dbReference type="RefSeq" id="WP_168913862.1">
    <property type="nucleotide sequence ID" value="NZ_JABACI010000005.1"/>
</dbReference>
<feature type="domain" description="Cardiolipin synthase N-terminal" evidence="7">
    <location>
        <begin position="18"/>
        <end position="64"/>
    </location>
</feature>
<evidence type="ECO:0000256" key="1">
    <source>
        <dbReference type="ARBA" id="ARBA00004651"/>
    </source>
</evidence>
<evidence type="ECO:0000256" key="2">
    <source>
        <dbReference type="ARBA" id="ARBA00022475"/>
    </source>
</evidence>
<dbReference type="Pfam" id="PF13396">
    <property type="entry name" value="PLDc_N"/>
    <property type="match status" value="1"/>
</dbReference>
<evidence type="ECO:0000259" key="7">
    <source>
        <dbReference type="Pfam" id="PF13396"/>
    </source>
</evidence>
<proteinExistence type="predicted"/>
<evidence type="ECO:0000256" key="6">
    <source>
        <dbReference type="SAM" id="Phobius"/>
    </source>
</evidence>
<evidence type="ECO:0000313" key="8">
    <source>
        <dbReference type="EMBL" id="NLP85364.1"/>
    </source>
</evidence>
<feature type="transmembrane region" description="Helical" evidence="6">
    <location>
        <begin position="7"/>
        <end position="28"/>
    </location>
</feature>
<evidence type="ECO:0000256" key="4">
    <source>
        <dbReference type="ARBA" id="ARBA00022989"/>
    </source>
</evidence>
<feature type="transmembrane region" description="Helical" evidence="6">
    <location>
        <begin position="40"/>
        <end position="63"/>
    </location>
</feature>
<protein>
    <recommendedName>
        <fullName evidence="7">Cardiolipin synthase N-terminal domain-containing protein</fullName>
    </recommendedName>
</protein>
<comment type="caution">
    <text evidence="8">The sequence shown here is derived from an EMBL/GenBank/DDBJ whole genome shotgun (WGS) entry which is preliminary data.</text>
</comment>
<keyword evidence="2" id="KW-1003">Cell membrane</keyword>
<evidence type="ECO:0000256" key="5">
    <source>
        <dbReference type="ARBA" id="ARBA00023136"/>
    </source>
</evidence>